<dbReference type="PANTHER" id="PTHR34512">
    <property type="entry name" value="CELL SURFACE PROTEIN"/>
    <property type="match status" value="1"/>
</dbReference>
<dbReference type="EMBL" id="QFQP01000001">
    <property type="protein sequence ID" value="PZR18314.1"/>
    <property type="molecule type" value="Genomic_DNA"/>
</dbReference>
<gene>
    <name evidence="2" type="ORF">DI536_00050</name>
</gene>
<dbReference type="InterPro" id="IPR015943">
    <property type="entry name" value="WD40/YVTN_repeat-like_dom_sf"/>
</dbReference>
<dbReference type="Proteomes" id="UP000249061">
    <property type="component" value="Unassembled WGS sequence"/>
</dbReference>
<organism evidence="2 3">
    <name type="scientific">Archangium gephyra</name>
    <dbReference type="NCBI Taxonomy" id="48"/>
    <lineage>
        <taxon>Bacteria</taxon>
        <taxon>Pseudomonadati</taxon>
        <taxon>Myxococcota</taxon>
        <taxon>Myxococcia</taxon>
        <taxon>Myxococcales</taxon>
        <taxon>Cystobacterineae</taxon>
        <taxon>Archangiaceae</taxon>
        <taxon>Archangium</taxon>
    </lineage>
</organism>
<evidence type="ECO:0000259" key="1">
    <source>
        <dbReference type="Pfam" id="PF13360"/>
    </source>
</evidence>
<reference evidence="2 3" key="1">
    <citation type="submission" date="2017-08" db="EMBL/GenBank/DDBJ databases">
        <title>Infants hospitalized years apart are colonized by the same room-sourced microbial strains.</title>
        <authorList>
            <person name="Brooks B."/>
            <person name="Olm M.R."/>
            <person name="Firek B.A."/>
            <person name="Baker R."/>
            <person name="Thomas B.C."/>
            <person name="Morowitz M.J."/>
            <person name="Banfield J.F."/>
        </authorList>
    </citation>
    <scope>NUCLEOTIDE SEQUENCE [LARGE SCALE GENOMIC DNA]</scope>
    <source>
        <strain evidence="2">S2_003_000_R2_14</strain>
    </source>
</reference>
<protein>
    <submittedName>
        <fullName evidence="2">Pyrrolo-quinoline quinone</fullName>
    </submittedName>
</protein>
<proteinExistence type="predicted"/>
<evidence type="ECO:0000313" key="2">
    <source>
        <dbReference type="EMBL" id="PZR18314.1"/>
    </source>
</evidence>
<dbReference type="InterPro" id="IPR002372">
    <property type="entry name" value="PQQ_rpt_dom"/>
</dbReference>
<dbReference type="SUPFAM" id="SSF50998">
    <property type="entry name" value="Quinoprotein alcohol dehydrogenase-like"/>
    <property type="match status" value="1"/>
</dbReference>
<feature type="domain" description="Pyrrolo-quinoline quinone repeat" evidence="1">
    <location>
        <begin position="463"/>
        <end position="556"/>
    </location>
</feature>
<dbReference type="InterPro" id="IPR011047">
    <property type="entry name" value="Quinoprotein_ADH-like_sf"/>
</dbReference>
<dbReference type="Pfam" id="PF13360">
    <property type="entry name" value="PQQ_2"/>
    <property type="match status" value="1"/>
</dbReference>
<accession>A0A2W5VRK6</accession>
<dbReference type="Gene3D" id="2.130.10.10">
    <property type="entry name" value="YVTN repeat-like/Quinoprotein amine dehydrogenase"/>
    <property type="match status" value="1"/>
</dbReference>
<dbReference type="AlphaFoldDB" id="A0A2W5VRK6"/>
<evidence type="ECO:0000313" key="3">
    <source>
        <dbReference type="Proteomes" id="UP000249061"/>
    </source>
</evidence>
<sequence>MASHASAPACASASEARAVKTQWVLWLCLMGLSCRTPEPAAPPPPTLVMQLEDTPEPPVLAPERPARVAIELAADAGSLSKLQREVLLDGDLPLADAQTFGDPYSEHEGIFTFRGGPRRSGGAFGVIPRKPSKLTVAWSLKTGEGRAPWYGGTGWTGQPVIVRWPAVMRHSMPKLKSLRDDDDFVEVIQGSLDGSVHFIDLATGKRSRPALVTGNSIKGSVSLDPRGYPLLFVGQGIPQTRPIGLRVFELINHTEVFFLPGSDKAAPRRGWGAFDSSGLLNRATDTYVVGGENGLLYLIKLNTDFDPLALTLHVKPEVARYRYKSPGLSHFGIENSLSVVSNLAFFADNGGTLQAVDLRTMTPRWKFEAGDDTDATLALELEGERPKLYTGTEVDKTGPRGTSWLRRIDGFTGTADWQVGIKCSGALAPKKIDAGVFSTPTLGSGEVSDLVFFSVSRCPGGEDGVLLALDKRTGREVWRVLLAQFSWSTPTLLTDEDGHAWLLHGGIGGRVRLHDARTGKEVASVQLQGDIEATPSVFNGRAVLGTRANRIYGIDIR</sequence>
<name>A0A2W5VRK6_9BACT</name>
<dbReference type="PANTHER" id="PTHR34512:SF30">
    <property type="entry name" value="OUTER MEMBRANE PROTEIN ASSEMBLY FACTOR BAMB"/>
    <property type="match status" value="1"/>
</dbReference>
<comment type="caution">
    <text evidence="2">The sequence shown here is derived from an EMBL/GenBank/DDBJ whole genome shotgun (WGS) entry which is preliminary data.</text>
</comment>